<gene>
    <name evidence="1" type="ORF">CYCCA115_LOCUS11688</name>
</gene>
<proteinExistence type="predicted"/>
<evidence type="ECO:0008006" key="3">
    <source>
        <dbReference type="Google" id="ProtNLM"/>
    </source>
</evidence>
<dbReference type="EMBL" id="CAKOGP040001747">
    <property type="protein sequence ID" value="CAJ1948581.1"/>
    <property type="molecule type" value="Genomic_DNA"/>
</dbReference>
<evidence type="ECO:0000313" key="1">
    <source>
        <dbReference type="EMBL" id="CAJ1948581.1"/>
    </source>
</evidence>
<dbReference type="Proteomes" id="UP001295423">
    <property type="component" value="Unassembled WGS sequence"/>
</dbReference>
<accession>A0AAD2JGY6</accession>
<organism evidence="1 2">
    <name type="scientific">Cylindrotheca closterium</name>
    <dbReference type="NCBI Taxonomy" id="2856"/>
    <lineage>
        <taxon>Eukaryota</taxon>
        <taxon>Sar</taxon>
        <taxon>Stramenopiles</taxon>
        <taxon>Ochrophyta</taxon>
        <taxon>Bacillariophyta</taxon>
        <taxon>Bacillariophyceae</taxon>
        <taxon>Bacillariophycidae</taxon>
        <taxon>Bacillariales</taxon>
        <taxon>Bacillariaceae</taxon>
        <taxon>Cylindrotheca</taxon>
    </lineage>
</organism>
<dbReference type="AlphaFoldDB" id="A0AAD2JGY6"/>
<reference evidence="1" key="1">
    <citation type="submission" date="2023-08" db="EMBL/GenBank/DDBJ databases">
        <authorList>
            <person name="Audoor S."/>
            <person name="Bilcke G."/>
        </authorList>
    </citation>
    <scope>NUCLEOTIDE SEQUENCE</scope>
</reference>
<evidence type="ECO:0000313" key="2">
    <source>
        <dbReference type="Proteomes" id="UP001295423"/>
    </source>
</evidence>
<protein>
    <recommendedName>
        <fullName evidence="3">Glycosyltransferase</fullName>
    </recommendedName>
</protein>
<dbReference type="SUPFAM" id="SSF53756">
    <property type="entry name" value="UDP-Glycosyltransferase/glycogen phosphorylase"/>
    <property type="match status" value="1"/>
</dbReference>
<comment type="caution">
    <text evidence="1">The sequence shown here is derived from an EMBL/GenBank/DDBJ whole genome shotgun (WGS) entry which is preliminary data.</text>
</comment>
<keyword evidence="2" id="KW-1185">Reference proteome</keyword>
<name>A0AAD2JGY6_9STRA</name>
<sequence length="494" mass="56190">MLKYTTNLYSRPSWNQRTKYQEVVKRFFAPSSPANKTEGLLGSSVVVTSVFPDDTASAAGVRTRFLLERLGQHARTTHGSFTFTNQQKNAADRGGSVILTTTDKEWNQLSSSTSTTGQQRVPMEQEYQQWIPNLMVEHLPMNRSHAVENFLLKHNTDKGIERIIFDRFYVEEAFSHAFWEGTSSALDNHKKPAMVLDMQDMHSLRHGRQEVVQKLDRAFGKERGREYDPLKHVIPEVMAYAPKVNGPGKDSDRLLRELASIHRCDMTLVCSPYEMDLLQREYGIPRDKLCLASFFVDHPSSIVGTSTVVDNGEAPKEHEETKFVFCGGFRHDPNVDAVQVLLKHVWPKLLSMSGRNILLAPLRFGAGIKGKILDAWMNGMPAITTPIGSEGIVQNKDDFGGAVCSTVHDFCESAIALMTNSDGCYSKAQTRGFHLLRKEFDKERNWDLLHQQLQSLQSDLTKRRQRDPVQALLWHQSLRSTKYFSKWIEEKETK</sequence>